<protein>
    <submittedName>
        <fullName evidence="1">Uncharacterized protein</fullName>
    </submittedName>
</protein>
<comment type="caution">
    <text evidence="1">The sequence shown here is derived from an EMBL/GenBank/DDBJ whole genome shotgun (WGS) entry which is preliminary data.</text>
</comment>
<accession>A0ACC2XRL7</accession>
<keyword evidence="2" id="KW-1185">Reference proteome</keyword>
<name>A0ACC2XRL7_9TREE</name>
<sequence>MDFHSSQPRTHEGEESGYRPESSESTRRYEPDERTRDDQKLADLAKGIGGIEHHLDAKKQSEFMQHANKSLHSLLSRHSTILEHGGTDSGPPTSTDQYLSGHILAPRPGSSADDYTDLESLKPLPNAHDEYVAHQRSMFPDSKDQAKENAKIISKMHQWMDEISGLQEEIAGMHMQLEGVGTKTENDVGYELSEKLEDKDLVDDDKPEKGHDQGYGRGLGKENRNHGAEAKDKKREDGIMDEMIQKLHTLSKKLQDFHATPHPTISFHSSRGSDSQANAAPDLPKSHAVGGDQKEQKTTALDGRTDVKASSQEPAKNANHLETVRGTSTGISADPTHPKEFLRPKQHHDFAQETAPSPLQNNKKVARDQERDQYQPNEAASSNRLATAAGMQNRLTARSKPPLSTEPADLRRKVLQSYDRARWQSVDSYSPITPIDGGGASGSGGRPNPVRGWSTVLDG</sequence>
<dbReference type="Proteomes" id="UP001234202">
    <property type="component" value="Unassembled WGS sequence"/>
</dbReference>
<gene>
    <name evidence="1" type="ORF">QFC24_002287</name>
</gene>
<dbReference type="EMBL" id="JASBWV010000006">
    <property type="protein sequence ID" value="KAJ9126015.1"/>
    <property type="molecule type" value="Genomic_DNA"/>
</dbReference>
<organism evidence="1 2">
    <name type="scientific">Naganishia onofrii</name>
    <dbReference type="NCBI Taxonomy" id="1851511"/>
    <lineage>
        <taxon>Eukaryota</taxon>
        <taxon>Fungi</taxon>
        <taxon>Dikarya</taxon>
        <taxon>Basidiomycota</taxon>
        <taxon>Agaricomycotina</taxon>
        <taxon>Tremellomycetes</taxon>
        <taxon>Filobasidiales</taxon>
        <taxon>Filobasidiaceae</taxon>
        <taxon>Naganishia</taxon>
    </lineage>
</organism>
<evidence type="ECO:0000313" key="1">
    <source>
        <dbReference type="EMBL" id="KAJ9126015.1"/>
    </source>
</evidence>
<evidence type="ECO:0000313" key="2">
    <source>
        <dbReference type="Proteomes" id="UP001234202"/>
    </source>
</evidence>
<reference evidence="1" key="1">
    <citation type="submission" date="2023-04" db="EMBL/GenBank/DDBJ databases">
        <title>Draft Genome sequencing of Naganishia species isolated from polar environments using Oxford Nanopore Technology.</title>
        <authorList>
            <person name="Leo P."/>
            <person name="Venkateswaran K."/>
        </authorList>
    </citation>
    <scope>NUCLEOTIDE SEQUENCE</scope>
    <source>
        <strain evidence="1">DBVPG 5303</strain>
    </source>
</reference>
<proteinExistence type="predicted"/>